<reference evidence="2" key="1">
    <citation type="submission" date="2016-05" db="EMBL/GenBank/DDBJ databases">
        <authorList>
            <person name="Naeem Raeece"/>
        </authorList>
    </citation>
    <scope>NUCLEOTIDE SEQUENCE [LARGE SCALE GENOMIC DNA]</scope>
</reference>
<dbReference type="Proteomes" id="UP000078560">
    <property type="component" value="Unassembled WGS sequence"/>
</dbReference>
<protein>
    <submittedName>
        <fullName evidence="1">Serine/threonine protein kinase VPS15, putative (VPS15)</fullName>
    </submittedName>
</protein>
<dbReference type="AlphaFoldDB" id="A0A1A8VKJ9"/>
<keyword evidence="1" id="KW-0723">Serine/threonine-protein kinase</keyword>
<evidence type="ECO:0000313" key="2">
    <source>
        <dbReference type="Proteomes" id="UP000078560"/>
    </source>
</evidence>
<evidence type="ECO:0000313" key="1">
    <source>
        <dbReference type="EMBL" id="SBS81078.1"/>
    </source>
</evidence>
<proteinExistence type="predicted"/>
<dbReference type="GO" id="GO:0004674">
    <property type="term" value="F:protein serine/threonine kinase activity"/>
    <property type="evidence" value="ECO:0007669"/>
    <property type="project" value="UniProtKB-KW"/>
</dbReference>
<accession>A0A1A8VKJ9</accession>
<name>A0A1A8VKJ9_PLAOA</name>
<sequence>MRGKEGPSPDHNLEYAYASCVQKCNVFPFSRLFNFNYKKNINQSNWKITMGNTLYSNLGQSTTELDEIYCKYLNNLFNIYSYLFKSNLASEREEKRTEKCLNECEAKWCNEELFCDIDLNI</sequence>
<keyword evidence="1" id="KW-0808">Transferase</keyword>
<keyword evidence="1" id="KW-0418">Kinase</keyword>
<dbReference type="EMBL" id="FLQU01000112">
    <property type="protein sequence ID" value="SBS81078.1"/>
    <property type="molecule type" value="Genomic_DNA"/>
</dbReference>
<gene>
    <name evidence="1" type="ORF">POVCU2_0008280</name>
</gene>
<organism evidence="1 2">
    <name type="scientific">Plasmodium ovale curtisi</name>
    <dbReference type="NCBI Taxonomy" id="864141"/>
    <lineage>
        <taxon>Eukaryota</taxon>
        <taxon>Sar</taxon>
        <taxon>Alveolata</taxon>
        <taxon>Apicomplexa</taxon>
        <taxon>Aconoidasida</taxon>
        <taxon>Haemosporida</taxon>
        <taxon>Plasmodiidae</taxon>
        <taxon>Plasmodium</taxon>
        <taxon>Plasmodium (Plasmodium)</taxon>
    </lineage>
</organism>